<keyword evidence="6 14" id="KW-0479">Metal-binding</keyword>
<organism evidence="19 20">
    <name type="scientific">Chitinophaga ginsengisoli</name>
    <dbReference type="NCBI Taxonomy" id="363837"/>
    <lineage>
        <taxon>Bacteria</taxon>
        <taxon>Pseudomonadati</taxon>
        <taxon>Bacteroidota</taxon>
        <taxon>Chitinophagia</taxon>
        <taxon>Chitinophagales</taxon>
        <taxon>Chitinophagaceae</taxon>
        <taxon>Chitinophaga</taxon>
    </lineage>
</organism>
<dbReference type="GO" id="GO:0046872">
    <property type="term" value="F:metal ion binding"/>
    <property type="evidence" value="ECO:0007669"/>
    <property type="project" value="UniProtKB-UniRule"/>
</dbReference>
<feature type="domain" description="CBS" evidence="17">
    <location>
        <begin position="251"/>
        <end position="303"/>
    </location>
</feature>
<keyword evidence="20" id="KW-1185">Reference proteome</keyword>
<feature type="transmembrane region" description="Helical" evidence="14">
    <location>
        <begin position="58"/>
        <end position="82"/>
    </location>
</feature>
<keyword evidence="4 14" id="KW-0645">Protease</keyword>
<keyword evidence="9 14" id="KW-0862">Zinc</keyword>
<keyword evidence="11 14" id="KW-0482">Metalloprotease</keyword>
<name>A0A2P8GL12_9BACT</name>
<evidence type="ECO:0000256" key="1">
    <source>
        <dbReference type="ARBA" id="ARBA00004651"/>
    </source>
</evidence>
<keyword evidence="13 14" id="KW-0472">Membrane</keyword>
<evidence type="ECO:0000256" key="3">
    <source>
        <dbReference type="ARBA" id="ARBA00022475"/>
    </source>
</evidence>
<evidence type="ECO:0000256" key="8">
    <source>
        <dbReference type="ARBA" id="ARBA00022801"/>
    </source>
</evidence>
<evidence type="ECO:0000259" key="17">
    <source>
        <dbReference type="Pfam" id="PF00571"/>
    </source>
</evidence>
<feature type="domain" description="Peptidase M50" evidence="18">
    <location>
        <begin position="151"/>
        <end position="208"/>
    </location>
</feature>
<dbReference type="Gene3D" id="3.10.580.10">
    <property type="entry name" value="CBS-domain"/>
    <property type="match status" value="1"/>
</dbReference>
<evidence type="ECO:0000256" key="12">
    <source>
        <dbReference type="ARBA" id="ARBA00023122"/>
    </source>
</evidence>
<feature type="binding site" evidence="16">
    <location>
        <position position="71"/>
    </location>
    <ligand>
        <name>Zn(2+)</name>
        <dbReference type="ChEBI" id="CHEBI:29105"/>
        <note>catalytic</note>
    </ligand>
</feature>
<evidence type="ECO:0000256" key="10">
    <source>
        <dbReference type="ARBA" id="ARBA00022989"/>
    </source>
</evidence>
<feature type="active site" evidence="15">
    <location>
        <position position="72"/>
    </location>
</feature>
<evidence type="ECO:0000313" key="19">
    <source>
        <dbReference type="EMBL" id="PSL34658.1"/>
    </source>
</evidence>
<dbReference type="GO" id="GO:0008237">
    <property type="term" value="F:metallopeptidase activity"/>
    <property type="evidence" value="ECO:0007669"/>
    <property type="project" value="UniProtKB-UniRule"/>
</dbReference>
<protein>
    <recommendedName>
        <fullName evidence="14">Zinc metalloprotease</fullName>
    </recommendedName>
</protein>
<evidence type="ECO:0000256" key="9">
    <source>
        <dbReference type="ARBA" id="ARBA00022833"/>
    </source>
</evidence>
<dbReference type="InterPro" id="IPR008915">
    <property type="entry name" value="Peptidase_M50"/>
</dbReference>
<comment type="subcellular location">
    <subcellularLocation>
        <location evidence="1 14">Cell membrane</location>
        <topology evidence="1 14">Multi-pass membrane protein</topology>
    </subcellularLocation>
</comment>
<keyword evidence="8 14" id="KW-0378">Hydrolase</keyword>
<dbReference type="SUPFAM" id="SSF54631">
    <property type="entry name" value="CBS-domain pair"/>
    <property type="match status" value="1"/>
</dbReference>
<evidence type="ECO:0000256" key="13">
    <source>
        <dbReference type="ARBA" id="ARBA00023136"/>
    </source>
</evidence>
<sequence>MGFGTSVFKLPLMKATFNLFTLKGTKMGIHWTFILLISWILIADGLTGKTAVESLWKIIAVMAAFASVVLHELGHMFAARYYGIPVKEILLLPIGGMTQLKRQPETPGQEIMISLSGPAVNLIIAFALIPFLSGHTPLWRSVPFFLSIDRLNFIFFLHAVNVLLGVINLIPAFPMDGGRVLRGMMELFTTPLKATNIAVWVSRLVSLLFLISGLINANLLLVIAGVVLMLQGTMEKHNALVRDALNNVMLRDILVTDYRTISSSLTLRDALPSLTDYRQPYFVITSNEAPVGVIDRGTLIRNLDKKHIDHPVKDLITEEHPSFDIAMPALSAWESLPPETDMIIPVTSNGNLVGVISRDAIIEYLAMHKHSIAVEEVFS</sequence>
<feature type="transmembrane region" description="Helical" evidence="14">
    <location>
        <begin position="28"/>
        <end position="46"/>
    </location>
</feature>
<evidence type="ECO:0000256" key="6">
    <source>
        <dbReference type="ARBA" id="ARBA00022723"/>
    </source>
</evidence>
<dbReference type="Pfam" id="PF00571">
    <property type="entry name" value="CBS"/>
    <property type="match status" value="1"/>
</dbReference>
<keyword evidence="12" id="KW-0129">CBS domain</keyword>
<gene>
    <name evidence="19" type="ORF">CLV42_102231</name>
</gene>
<comment type="caution">
    <text evidence="19">The sequence shown here is derived from an EMBL/GenBank/DDBJ whole genome shotgun (WGS) entry which is preliminary data.</text>
</comment>
<evidence type="ECO:0000259" key="18">
    <source>
        <dbReference type="Pfam" id="PF02163"/>
    </source>
</evidence>
<keyword evidence="3 14" id="KW-1003">Cell membrane</keyword>
<feature type="binding site" evidence="16">
    <location>
        <position position="75"/>
    </location>
    <ligand>
        <name>Zn(2+)</name>
        <dbReference type="ChEBI" id="CHEBI:29105"/>
        <note>catalytic</note>
    </ligand>
</feature>
<keyword evidence="5 14" id="KW-0812">Transmembrane</keyword>
<evidence type="ECO:0000256" key="2">
    <source>
        <dbReference type="ARBA" id="ARBA00007931"/>
    </source>
</evidence>
<feature type="transmembrane region" description="Helical" evidence="14">
    <location>
        <begin position="207"/>
        <end position="230"/>
    </location>
</feature>
<dbReference type="Pfam" id="PF02163">
    <property type="entry name" value="Peptidase_M50"/>
    <property type="match status" value="2"/>
</dbReference>
<dbReference type="InterPro" id="IPR046342">
    <property type="entry name" value="CBS_dom_sf"/>
</dbReference>
<dbReference type="EMBL" id="PYGK01000002">
    <property type="protein sequence ID" value="PSL34658.1"/>
    <property type="molecule type" value="Genomic_DNA"/>
</dbReference>
<accession>A0A2P8GL12</accession>
<dbReference type="Proteomes" id="UP000240978">
    <property type="component" value="Unassembled WGS sequence"/>
</dbReference>
<dbReference type="InterPro" id="IPR016483">
    <property type="entry name" value="UCP006404_Pept_M50_CBS"/>
</dbReference>
<evidence type="ECO:0000256" key="7">
    <source>
        <dbReference type="ARBA" id="ARBA00022737"/>
    </source>
</evidence>
<keyword evidence="10 14" id="KW-1133">Transmembrane helix</keyword>
<dbReference type="PANTHER" id="PTHR39188:SF3">
    <property type="entry name" value="STAGE IV SPORULATION PROTEIN FB"/>
    <property type="match status" value="1"/>
</dbReference>
<dbReference type="PANTHER" id="PTHR39188">
    <property type="entry name" value="MEMBRANE-ASSOCIATED ZINC METALLOPROTEASE M50B"/>
    <property type="match status" value="1"/>
</dbReference>
<feature type="transmembrane region" description="Helical" evidence="14">
    <location>
        <begin position="153"/>
        <end position="173"/>
    </location>
</feature>
<evidence type="ECO:0000256" key="11">
    <source>
        <dbReference type="ARBA" id="ARBA00023049"/>
    </source>
</evidence>
<evidence type="ECO:0000256" key="15">
    <source>
        <dbReference type="PIRSR" id="PIRSR006404-1"/>
    </source>
</evidence>
<evidence type="ECO:0000256" key="16">
    <source>
        <dbReference type="PIRSR" id="PIRSR006404-2"/>
    </source>
</evidence>
<evidence type="ECO:0000256" key="5">
    <source>
        <dbReference type="ARBA" id="ARBA00022692"/>
    </source>
</evidence>
<reference evidence="19 20" key="1">
    <citation type="submission" date="2018-03" db="EMBL/GenBank/DDBJ databases">
        <title>Genomic Encyclopedia of Archaeal and Bacterial Type Strains, Phase II (KMG-II): from individual species to whole genera.</title>
        <authorList>
            <person name="Goeker M."/>
        </authorList>
    </citation>
    <scope>NUCLEOTIDE SEQUENCE [LARGE SCALE GENOMIC DNA]</scope>
    <source>
        <strain evidence="19 20">DSM 18107</strain>
    </source>
</reference>
<evidence type="ECO:0000256" key="4">
    <source>
        <dbReference type="ARBA" id="ARBA00022670"/>
    </source>
</evidence>
<dbReference type="AlphaFoldDB" id="A0A2P8GL12"/>
<dbReference type="GO" id="GO:0005886">
    <property type="term" value="C:plasma membrane"/>
    <property type="evidence" value="ECO:0007669"/>
    <property type="project" value="UniProtKB-SubCell"/>
</dbReference>
<dbReference type="OrthoDB" id="9800627at2"/>
<keyword evidence="7" id="KW-0677">Repeat</keyword>
<proteinExistence type="inferred from homology"/>
<feature type="transmembrane region" description="Helical" evidence="14">
    <location>
        <begin position="111"/>
        <end position="132"/>
    </location>
</feature>
<dbReference type="PIRSF" id="PIRSF006404">
    <property type="entry name" value="UCP006404_Pept_M50_CBS"/>
    <property type="match status" value="1"/>
</dbReference>
<evidence type="ECO:0000313" key="20">
    <source>
        <dbReference type="Proteomes" id="UP000240978"/>
    </source>
</evidence>
<evidence type="ECO:0000256" key="14">
    <source>
        <dbReference type="PIRNR" id="PIRNR006404"/>
    </source>
</evidence>
<comment type="similarity">
    <text evidence="2 14">Belongs to the peptidase M50B family.</text>
</comment>
<dbReference type="InterPro" id="IPR000644">
    <property type="entry name" value="CBS_dom"/>
</dbReference>
<feature type="domain" description="Peptidase M50" evidence="18">
    <location>
        <begin position="61"/>
        <end position="132"/>
    </location>
</feature>
<dbReference type="GO" id="GO:0006508">
    <property type="term" value="P:proteolysis"/>
    <property type="evidence" value="ECO:0007669"/>
    <property type="project" value="UniProtKB-KW"/>
</dbReference>
<comment type="cofactor">
    <cofactor evidence="14 16">
        <name>Zn(2+)</name>
        <dbReference type="ChEBI" id="CHEBI:29105"/>
    </cofactor>
    <text evidence="14 16">Binds 1 zinc ion per subunit.</text>
</comment>
<feature type="binding site" evidence="16">
    <location>
        <position position="176"/>
    </location>
    <ligand>
        <name>Zn(2+)</name>
        <dbReference type="ChEBI" id="CHEBI:29105"/>
        <note>catalytic</note>
    </ligand>
</feature>